<dbReference type="EC" id="2.7.7.65" evidence="1"/>
<dbReference type="RefSeq" id="WP_213494455.1">
    <property type="nucleotide sequence ID" value="NZ_CP074694.1"/>
</dbReference>
<dbReference type="EMBL" id="CP074694">
    <property type="protein sequence ID" value="QVL30584.1"/>
    <property type="molecule type" value="Genomic_DNA"/>
</dbReference>
<dbReference type="SMART" id="SM00240">
    <property type="entry name" value="FHA"/>
    <property type="match status" value="1"/>
</dbReference>
<feature type="domain" description="GGDEF" evidence="4">
    <location>
        <begin position="162"/>
        <end position="293"/>
    </location>
</feature>
<dbReference type="FunFam" id="3.30.70.270:FF:000001">
    <property type="entry name" value="Diguanylate cyclase domain protein"/>
    <property type="match status" value="1"/>
</dbReference>
<dbReference type="PROSITE" id="PS50887">
    <property type="entry name" value="GGDEF"/>
    <property type="match status" value="1"/>
</dbReference>
<dbReference type="Pfam" id="PF00990">
    <property type="entry name" value="GGDEF"/>
    <property type="match status" value="1"/>
</dbReference>
<dbReference type="CDD" id="cd00060">
    <property type="entry name" value="FHA"/>
    <property type="match status" value="1"/>
</dbReference>
<dbReference type="InterPro" id="IPR000253">
    <property type="entry name" value="FHA_dom"/>
</dbReference>
<organism evidence="5 6">
    <name type="scientific">Telmatocola sphagniphila</name>
    <dbReference type="NCBI Taxonomy" id="1123043"/>
    <lineage>
        <taxon>Bacteria</taxon>
        <taxon>Pseudomonadati</taxon>
        <taxon>Planctomycetota</taxon>
        <taxon>Planctomycetia</taxon>
        <taxon>Gemmatales</taxon>
        <taxon>Gemmataceae</taxon>
    </lineage>
</organism>
<evidence type="ECO:0000256" key="1">
    <source>
        <dbReference type="ARBA" id="ARBA00012528"/>
    </source>
</evidence>
<dbReference type="GO" id="GO:1902201">
    <property type="term" value="P:negative regulation of bacterial-type flagellum-dependent cell motility"/>
    <property type="evidence" value="ECO:0007669"/>
    <property type="project" value="TreeGrafter"/>
</dbReference>
<dbReference type="InterPro" id="IPR008984">
    <property type="entry name" value="SMAD_FHA_dom_sf"/>
</dbReference>
<dbReference type="SUPFAM" id="SSF55073">
    <property type="entry name" value="Nucleotide cyclase"/>
    <property type="match status" value="1"/>
</dbReference>
<dbReference type="PANTHER" id="PTHR45138:SF9">
    <property type="entry name" value="DIGUANYLATE CYCLASE DGCM-RELATED"/>
    <property type="match status" value="1"/>
</dbReference>
<dbReference type="SMART" id="SM00267">
    <property type="entry name" value="GGDEF"/>
    <property type="match status" value="1"/>
</dbReference>
<keyword evidence="6" id="KW-1185">Reference proteome</keyword>
<dbReference type="PANTHER" id="PTHR45138">
    <property type="entry name" value="REGULATORY COMPONENTS OF SENSORY TRANSDUCTION SYSTEM"/>
    <property type="match status" value="1"/>
</dbReference>
<dbReference type="PROSITE" id="PS50006">
    <property type="entry name" value="FHA_DOMAIN"/>
    <property type="match status" value="1"/>
</dbReference>
<dbReference type="GO" id="GO:0043709">
    <property type="term" value="P:cell adhesion involved in single-species biofilm formation"/>
    <property type="evidence" value="ECO:0007669"/>
    <property type="project" value="TreeGrafter"/>
</dbReference>
<accession>A0A8E6B364</accession>
<dbReference type="CDD" id="cd01949">
    <property type="entry name" value="GGDEF"/>
    <property type="match status" value="1"/>
</dbReference>
<dbReference type="Proteomes" id="UP000676194">
    <property type="component" value="Chromosome"/>
</dbReference>
<dbReference type="Gene3D" id="3.30.70.270">
    <property type="match status" value="1"/>
</dbReference>
<evidence type="ECO:0000256" key="2">
    <source>
        <dbReference type="ARBA" id="ARBA00034247"/>
    </source>
</evidence>
<name>A0A8E6B364_9BACT</name>
<gene>
    <name evidence="5" type="ORF">KIH39_17210</name>
</gene>
<dbReference type="Gene3D" id="2.60.200.20">
    <property type="match status" value="1"/>
</dbReference>
<dbReference type="GO" id="GO:0005886">
    <property type="term" value="C:plasma membrane"/>
    <property type="evidence" value="ECO:0007669"/>
    <property type="project" value="TreeGrafter"/>
</dbReference>
<evidence type="ECO:0000313" key="5">
    <source>
        <dbReference type="EMBL" id="QVL30584.1"/>
    </source>
</evidence>
<dbReference type="InterPro" id="IPR000160">
    <property type="entry name" value="GGDEF_dom"/>
</dbReference>
<evidence type="ECO:0000313" key="6">
    <source>
        <dbReference type="Proteomes" id="UP000676194"/>
    </source>
</evidence>
<reference evidence="5" key="1">
    <citation type="submission" date="2021-05" db="EMBL/GenBank/DDBJ databases">
        <title>Complete genome sequence of the cellulolytic planctomycete Telmatocola sphagniphila SP2T and characterization of the first cellulase from planctomycetes.</title>
        <authorList>
            <person name="Rakitin A.L."/>
            <person name="Beletsky A.V."/>
            <person name="Naumoff D.G."/>
            <person name="Kulichevskaya I.S."/>
            <person name="Mardanov A.V."/>
            <person name="Ravin N.V."/>
            <person name="Dedysh S.N."/>
        </authorList>
    </citation>
    <scope>NUCLEOTIDE SEQUENCE</scope>
    <source>
        <strain evidence="5">SP2T</strain>
    </source>
</reference>
<protein>
    <recommendedName>
        <fullName evidence="1">diguanylate cyclase</fullName>
        <ecNumber evidence="1">2.7.7.65</ecNumber>
    </recommendedName>
</protein>
<sequence length="293" mass="33762">MDRTFETTLSNKLPHSTLADACLVHIYPTGPAMGRRYVLRDKPLIIGRGEDCDISIQESSVSRRHARIEPVGEVFYVLDLQSTNGTFINDKQLTESHILHDGDYLRVGNCIYRFLVGGNIESEYHEEIYRLTIIDALTQTHNVRYLSDFLDREVMRSNRHKRPLCVAMIDIDLFRQVNEDAGHLGGDFCLRELSHRIKRLIRREDLFARYGGEEFVLVLVETKMKQAYEAADRLRQMIAEQPFKFEDKKINLTVSIGISECLLDGTDTAREILKRADANLYKAKRDGRNRVIG</sequence>
<dbReference type="NCBIfam" id="TIGR00254">
    <property type="entry name" value="GGDEF"/>
    <property type="match status" value="1"/>
</dbReference>
<evidence type="ECO:0000259" key="3">
    <source>
        <dbReference type="PROSITE" id="PS50006"/>
    </source>
</evidence>
<dbReference type="InterPro" id="IPR043128">
    <property type="entry name" value="Rev_trsase/Diguanyl_cyclase"/>
</dbReference>
<dbReference type="SUPFAM" id="SSF49879">
    <property type="entry name" value="SMAD/FHA domain"/>
    <property type="match status" value="1"/>
</dbReference>
<dbReference type="Pfam" id="PF00498">
    <property type="entry name" value="FHA"/>
    <property type="match status" value="1"/>
</dbReference>
<dbReference type="GO" id="GO:0052621">
    <property type="term" value="F:diguanylate cyclase activity"/>
    <property type="evidence" value="ECO:0007669"/>
    <property type="project" value="UniProtKB-EC"/>
</dbReference>
<dbReference type="InterPro" id="IPR029787">
    <property type="entry name" value="Nucleotide_cyclase"/>
</dbReference>
<dbReference type="InterPro" id="IPR050469">
    <property type="entry name" value="Diguanylate_Cyclase"/>
</dbReference>
<feature type="domain" description="FHA" evidence="3">
    <location>
        <begin position="44"/>
        <end position="93"/>
    </location>
</feature>
<evidence type="ECO:0000259" key="4">
    <source>
        <dbReference type="PROSITE" id="PS50887"/>
    </source>
</evidence>
<dbReference type="AlphaFoldDB" id="A0A8E6B364"/>
<proteinExistence type="predicted"/>
<dbReference type="KEGG" id="tsph:KIH39_17210"/>
<comment type="catalytic activity">
    <reaction evidence="2">
        <text>2 GTP = 3',3'-c-di-GMP + 2 diphosphate</text>
        <dbReference type="Rhea" id="RHEA:24898"/>
        <dbReference type="ChEBI" id="CHEBI:33019"/>
        <dbReference type="ChEBI" id="CHEBI:37565"/>
        <dbReference type="ChEBI" id="CHEBI:58805"/>
        <dbReference type="EC" id="2.7.7.65"/>
    </reaction>
</comment>